<evidence type="ECO:0000313" key="2">
    <source>
        <dbReference type="Proteomes" id="UP000769766"/>
    </source>
</evidence>
<comment type="caution">
    <text evidence="1">The sequence shown here is derived from an EMBL/GenBank/DDBJ whole genome shotgun (WGS) entry which is preliminary data.</text>
</comment>
<evidence type="ECO:0000313" key="1">
    <source>
        <dbReference type="EMBL" id="MBI2875383.1"/>
    </source>
</evidence>
<organism evidence="1 2">
    <name type="scientific">Tectimicrobiota bacterium</name>
    <dbReference type="NCBI Taxonomy" id="2528274"/>
    <lineage>
        <taxon>Bacteria</taxon>
        <taxon>Pseudomonadati</taxon>
        <taxon>Nitrospinota/Tectimicrobiota group</taxon>
        <taxon>Candidatus Tectimicrobiota</taxon>
    </lineage>
</organism>
<dbReference type="EMBL" id="JACPRF010000021">
    <property type="protein sequence ID" value="MBI2875383.1"/>
    <property type="molecule type" value="Genomic_DNA"/>
</dbReference>
<proteinExistence type="predicted"/>
<sequence length="344" mass="39223">MAGPLRDYPQLPRHIEEYNALVLRLRQLPEWLIHPQDLAQVSRQLPAYERALLFSLDTLNERIRRLGPYNTQWTGRFVQEVDIPGITHLLDKLKANLLQEGGKDRGVDQQWVRRICRSCIERLRDRLLALPLFTEEFKATWPYMRGANATYSGNRMVAGLIKHFGDFNRISIRCLSADPAQSFSLGGRREIRWASTYYPDYAFVKEVPPSDLDPFLSHWLPFLGKEIQFIGGVQLSSLGNAERKVGLRWVLLAFQDEEAARKFWRTRGLEASSGASSSTGLLVASLGLERAQWRDAQGTYAGYAGRVGRYGLILQPQKGSEVLPPEQEREALVYLEQYLRGSSS</sequence>
<accession>A0A932FVH9</accession>
<gene>
    <name evidence="1" type="ORF">HYY20_00710</name>
</gene>
<dbReference type="AlphaFoldDB" id="A0A932FVH9"/>
<reference evidence="1" key="1">
    <citation type="submission" date="2020-07" db="EMBL/GenBank/DDBJ databases">
        <title>Huge and variable diversity of episymbiotic CPR bacteria and DPANN archaea in groundwater ecosystems.</title>
        <authorList>
            <person name="He C.Y."/>
            <person name="Keren R."/>
            <person name="Whittaker M."/>
            <person name="Farag I.F."/>
            <person name="Doudna J."/>
            <person name="Cate J.H.D."/>
            <person name="Banfield J.F."/>
        </authorList>
    </citation>
    <scope>NUCLEOTIDE SEQUENCE</scope>
    <source>
        <strain evidence="1">NC_groundwater_672_Ag_B-0.1um_62_36</strain>
    </source>
</reference>
<name>A0A932FVH9_UNCTE</name>
<protein>
    <submittedName>
        <fullName evidence="1">Uncharacterized protein</fullName>
    </submittedName>
</protein>
<dbReference type="Proteomes" id="UP000769766">
    <property type="component" value="Unassembled WGS sequence"/>
</dbReference>